<accession>A0ACB6QH95</accession>
<organism evidence="1 2">
    <name type="scientific">Lindgomyces ingoldianus</name>
    <dbReference type="NCBI Taxonomy" id="673940"/>
    <lineage>
        <taxon>Eukaryota</taxon>
        <taxon>Fungi</taxon>
        <taxon>Dikarya</taxon>
        <taxon>Ascomycota</taxon>
        <taxon>Pezizomycotina</taxon>
        <taxon>Dothideomycetes</taxon>
        <taxon>Pleosporomycetidae</taxon>
        <taxon>Pleosporales</taxon>
        <taxon>Lindgomycetaceae</taxon>
        <taxon>Lindgomyces</taxon>
    </lineage>
</organism>
<gene>
    <name evidence="1" type="ORF">BDR25DRAFT_378060</name>
</gene>
<dbReference type="EMBL" id="MU003527">
    <property type="protein sequence ID" value="KAF2465880.1"/>
    <property type="molecule type" value="Genomic_DNA"/>
</dbReference>
<proteinExistence type="predicted"/>
<comment type="caution">
    <text evidence="1">The sequence shown here is derived from an EMBL/GenBank/DDBJ whole genome shotgun (WGS) entry which is preliminary data.</text>
</comment>
<keyword evidence="2" id="KW-1185">Reference proteome</keyword>
<protein>
    <submittedName>
        <fullName evidence="1">Uncharacterized protein</fullName>
    </submittedName>
</protein>
<name>A0ACB6QH95_9PLEO</name>
<reference evidence="1" key="1">
    <citation type="journal article" date="2020" name="Stud. Mycol.">
        <title>101 Dothideomycetes genomes: a test case for predicting lifestyles and emergence of pathogens.</title>
        <authorList>
            <person name="Haridas S."/>
            <person name="Albert R."/>
            <person name="Binder M."/>
            <person name="Bloem J."/>
            <person name="Labutti K."/>
            <person name="Salamov A."/>
            <person name="Andreopoulos B."/>
            <person name="Baker S."/>
            <person name="Barry K."/>
            <person name="Bills G."/>
            <person name="Bluhm B."/>
            <person name="Cannon C."/>
            <person name="Castanera R."/>
            <person name="Culley D."/>
            <person name="Daum C."/>
            <person name="Ezra D."/>
            <person name="Gonzalez J."/>
            <person name="Henrissat B."/>
            <person name="Kuo A."/>
            <person name="Liang C."/>
            <person name="Lipzen A."/>
            <person name="Lutzoni F."/>
            <person name="Magnuson J."/>
            <person name="Mondo S."/>
            <person name="Nolan M."/>
            <person name="Ohm R."/>
            <person name="Pangilinan J."/>
            <person name="Park H.-J."/>
            <person name="Ramirez L."/>
            <person name="Alfaro M."/>
            <person name="Sun H."/>
            <person name="Tritt A."/>
            <person name="Yoshinaga Y."/>
            <person name="Zwiers L.-H."/>
            <person name="Turgeon B."/>
            <person name="Goodwin S."/>
            <person name="Spatafora J."/>
            <person name="Crous P."/>
            <person name="Grigoriev I."/>
        </authorList>
    </citation>
    <scope>NUCLEOTIDE SEQUENCE</scope>
    <source>
        <strain evidence="1">ATCC 200398</strain>
    </source>
</reference>
<evidence type="ECO:0000313" key="2">
    <source>
        <dbReference type="Proteomes" id="UP000799755"/>
    </source>
</evidence>
<dbReference type="Proteomes" id="UP000799755">
    <property type="component" value="Unassembled WGS sequence"/>
</dbReference>
<evidence type="ECO:0000313" key="1">
    <source>
        <dbReference type="EMBL" id="KAF2465880.1"/>
    </source>
</evidence>
<sequence>MANSSPPATATAAICAPSPADSEKTVVPFTTPPASEQMAVPDSASSNCPGKALFSTDLNRRPPRTLKPPYPPVIARGYADQKQAVADYAHFWRSKYPDQYQCFFPLCGWTINDLWDDWDIHVDSPSFLEQVLVFITWENTHHARGYAHVWATANKDRFLNIVCGDINELQDPAGELATVDKVFVSGETNLFPHVFLWHVFNIMRVSIHNVNRKQHEEAQKHHETTAAETATKKAENITVPPEAVAVLQPARASAGSVSKHQAVSGSVAKATPPMQPPAIPLPVTHPSIFAPAAPTIRGPIPPFRQNAPLRGGYHNQPAGGSMSINPTMPTIPPMPPVHMNQPQVRYPKNRNMRSASGSYIQGIPMPQSSMPGGWAENVPVPHTGQPSRQTSGAMSAVHSPRYSQPVPISQSVMHSMNPMAPFPPNPTFGPPMSGPNQMPYTPMMNPAMMVQQTTPFGSPAMEPGQQNYVYGSSTPRGVPIGDVTNNNSQYPFIGPPRMDQRGNMPRRGSRADKQQGLYNPYGSDRPDFSHIPAQPTSRKTGRNSFSNQPNRGRKASIGSYNRNAYGQNPDPGDFNFQRQGARQPEVIQDSPYGQRGYKDEVDFNITQDRERGCDEGFIGDKNDFVDFLWVVEFPVHMKDDAIRRLFEEATGVKVTQVRMLTDKRHMPIAYVHFNTPADAKKGLKVNGQLVGGKSIIVRVPKHFYMVKDPNSKRQWTANYYEPRQPGPQSLAKGKHRTAHGAQNILENDRLPNAPGPAYSPQDARSDLQRRTSQDLPMMRGSPEARKSKKQPYTSPTKVKIFQEDPGEINVKESASTALTTKDKEEFVMVQSSCAYVADKVQTPAQQPTIAEAPSITVVEKKTPVTPRAEETHQVDTETQSVTNSLSPTQEIPQQIEGIIKADPPKRALPPPPEPTNHTPKSPPTNERLDLNNSDHETTVEGSLAKPPTPVEDPPPASPLQDELDRDIQVRDSEEASDDDPKNDVSFHSAKESLSDSEKHDEAKATALPGTDGQPQDITGAPTLSTSAENELGEQANDTPSTMKSPAIEQKALAITGALVVETPREPTSDVTQAPASLEKKPGPKQTESLFPMAKSKNQKKKERKEKEKAKAKSKAKTAEKSTSSNKATEGNAGKDKGASSLATTASEAGTIEQEVKFPSAPPQSSRCLASVRGSNFAAHMKDVGVLVTGDKVDVMGGSGESVTDPGQLDMEVEDTVLGGKESNPSTKSKDDTLRLLLQTSLQCTPLSPPKSSASAQSHKSTAMQKPTPASAPGEPSAKDMEVQEEAKKKKAIRDKVAIPKLNLTARKPSPSGTGPASDTTLHSKFSSTVPSPVDGDDKAGVTEGQILQMKQALPHMLRANEKVFAESKNVEDLPAKSPSGSVSAASSDTVRPEPFSPSPTAADFFTPMQTPSTLPNQAPTTLPPFEQAQAKKSKNKKKKKKASVIAPLELSGPQTSSGSSRKRVSILAEDADIKLAENVSEEENAPFMDQIQQVDVLKGNNRSRRKSTVSYYPVQPAAPSPTILESEKNLEFMLQEVKAYQNDKETKYQPEAEKQWEAQRNLPESPRKDMDFQEVTDLIKGKQIHPGFHRLATDDGVFGKVSPTPDDPSLF</sequence>